<sequence>MNTDTADEIQQSSSWSIALGVVMVLLGVGAILEPFVATIAVAIALTWFLLIVGIVRIVQAVQSRRQKGFWLKLLVGLFYVLAWILLITNVFGAALTFTLVLGSLILVEGILEVIAAFKVRPDGNWIWLLFSGILSIILSVLILYQWPSSATWLLGVYAGTSFLFTGIWMIMLPLAVRKQIS</sequence>
<gene>
    <name evidence="2" type="ORF">CEN44_09955</name>
</gene>
<dbReference type="PANTHER" id="PTHR34989">
    <property type="entry name" value="PROTEIN HDED"/>
    <property type="match status" value="1"/>
</dbReference>
<dbReference type="InterPro" id="IPR052712">
    <property type="entry name" value="Acid_resist_chaperone_HdeD"/>
</dbReference>
<feature type="transmembrane region" description="Helical" evidence="1">
    <location>
        <begin position="69"/>
        <end position="87"/>
    </location>
</feature>
<proteinExistence type="predicted"/>
<dbReference type="Pfam" id="PF03729">
    <property type="entry name" value="DUF308"/>
    <property type="match status" value="1"/>
</dbReference>
<dbReference type="PANTHER" id="PTHR34989:SF1">
    <property type="entry name" value="PROTEIN HDED"/>
    <property type="match status" value="1"/>
</dbReference>
<evidence type="ECO:0000256" key="1">
    <source>
        <dbReference type="SAM" id="Phobius"/>
    </source>
</evidence>
<keyword evidence="1" id="KW-0812">Transmembrane</keyword>
<feature type="transmembrane region" description="Helical" evidence="1">
    <location>
        <begin position="38"/>
        <end position="57"/>
    </location>
</feature>
<dbReference type="GO" id="GO:0005886">
    <property type="term" value="C:plasma membrane"/>
    <property type="evidence" value="ECO:0007669"/>
    <property type="project" value="TreeGrafter"/>
</dbReference>
<keyword evidence="1" id="KW-1133">Transmembrane helix</keyword>
<feature type="transmembrane region" description="Helical" evidence="1">
    <location>
        <begin position="152"/>
        <end position="176"/>
    </location>
</feature>
<feature type="transmembrane region" description="Helical" evidence="1">
    <location>
        <begin position="12"/>
        <end position="32"/>
    </location>
</feature>
<dbReference type="AlphaFoldDB" id="A0A2N6K4D3"/>
<keyword evidence="3" id="KW-1185">Reference proteome</keyword>
<evidence type="ECO:0000313" key="2">
    <source>
        <dbReference type="EMBL" id="PLZ90890.1"/>
    </source>
</evidence>
<evidence type="ECO:0000313" key="3">
    <source>
        <dbReference type="Proteomes" id="UP000235036"/>
    </source>
</evidence>
<feature type="transmembrane region" description="Helical" evidence="1">
    <location>
        <begin position="126"/>
        <end position="146"/>
    </location>
</feature>
<reference evidence="2 3" key="1">
    <citation type="submission" date="2017-08" db="EMBL/GenBank/DDBJ databases">
        <title>Genomes of Fischerella (Mastigocladus) sp. strains.</title>
        <authorList>
            <person name="Miller S.R."/>
        </authorList>
    </citation>
    <scope>NUCLEOTIDE SEQUENCE [LARGE SCALE GENOMIC DNA]</scope>
    <source>
        <strain evidence="2 3">CCMEE 5323</strain>
    </source>
</reference>
<dbReference type="EMBL" id="NRQW01000200">
    <property type="protein sequence ID" value="PLZ90890.1"/>
    <property type="molecule type" value="Genomic_DNA"/>
</dbReference>
<keyword evidence="1" id="KW-0472">Membrane</keyword>
<comment type="caution">
    <text evidence="2">The sequence shown here is derived from an EMBL/GenBank/DDBJ whole genome shotgun (WGS) entry which is preliminary data.</text>
</comment>
<organism evidence="2 3">
    <name type="scientific">Fischerella muscicola CCMEE 5323</name>
    <dbReference type="NCBI Taxonomy" id="2019572"/>
    <lineage>
        <taxon>Bacteria</taxon>
        <taxon>Bacillati</taxon>
        <taxon>Cyanobacteriota</taxon>
        <taxon>Cyanophyceae</taxon>
        <taxon>Nostocales</taxon>
        <taxon>Hapalosiphonaceae</taxon>
        <taxon>Fischerella</taxon>
    </lineage>
</organism>
<feature type="transmembrane region" description="Helical" evidence="1">
    <location>
        <begin position="93"/>
        <end position="114"/>
    </location>
</feature>
<dbReference type="Proteomes" id="UP000235036">
    <property type="component" value="Unassembled WGS sequence"/>
</dbReference>
<protein>
    <recommendedName>
        <fullName evidence="4">HdeD family acid-resistance protein</fullName>
    </recommendedName>
</protein>
<name>A0A2N6K4D3_FISMU</name>
<dbReference type="InterPro" id="IPR005325">
    <property type="entry name" value="DUF308_memb"/>
</dbReference>
<accession>A0A2N6K4D3</accession>
<dbReference type="RefSeq" id="WP_016870273.1">
    <property type="nucleotide sequence ID" value="NZ_CAWNVR010000289.1"/>
</dbReference>
<evidence type="ECO:0008006" key="4">
    <source>
        <dbReference type="Google" id="ProtNLM"/>
    </source>
</evidence>